<sequence>MIVITCPVCIRERTMKVPAGTILVACFAIAALEDPAAGLEVSSKVDLDSDENRDTLSNTASDAYEDPSESEYTSVSRAFIKQPAAAWRREGELVKPAREQRKRRIYAERDDPSSQPKVINNIRIVVNGNDSLPSVSSCKHGVCNVSVSSKPDGKGNIVTEVRLSIVTRAKPDVRINEVPVVVGFRGANKESNERPIFYPTNAPNLPHLHLHRDYIPQIQSNYQGYGEPWYQHRRNFQRPPTYRGYQNFGDRGDGFRGRDIWSRGRATMDDKIEPPLSKTKSSNDTDS</sequence>
<evidence type="ECO:0000256" key="1">
    <source>
        <dbReference type="SAM" id="MobiDB-lite"/>
    </source>
</evidence>
<protein>
    <submittedName>
        <fullName evidence="3">Uncharacterized protein LOC106748153</fullName>
    </submittedName>
</protein>
<feature type="region of interest" description="Disordered" evidence="1">
    <location>
        <begin position="266"/>
        <end position="287"/>
    </location>
</feature>
<name>A0A6P3XV23_DINQU</name>
<feature type="region of interest" description="Disordered" evidence="1">
    <location>
        <begin position="49"/>
        <end position="70"/>
    </location>
</feature>
<feature type="compositionally biased region" description="Polar residues" evidence="1">
    <location>
        <begin position="278"/>
        <end position="287"/>
    </location>
</feature>
<evidence type="ECO:0000313" key="3">
    <source>
        <dbReference type="RefSeq" id="XP_014481884.1"/>
    </source>
</evidence>
<dbReference type="GeneID" id="106748153"/>
<dbReference type="KEGG" id="dqu:106748153"/>
<dbReference type="AlphaFoldDB" id="A0A6P3XV23"/>
<dbReference type="OrthoDB" id="7678075at2759"/>
<keyword evidence="2" id="KW-1185">Reference proteome</keyword>
<dbReference type="RefSeq" id="XP_014481884.1">
    <property type="nucleotide sequence ID" value="XM_014626398.1"/>
</dbReference>
<proteinExistence type="predicted"/>
<evidence type="ECO:0000313" key="2">
    <source>
        <dbReference type="Proteomes" id="UP000515204"/>
    </source>
</evidence>
<accession>A0A6P3XV23</accession>
<organism evidence="2 3">
    <name type="scientific">Dinoponera quadriceps</name>
    <name type="common">South American ant</name>
    <dbReference type="NCBI Taxonomy" id="609295"/>
    <lineage>
        <taxon>Eukaryota</taxon>
        <taxon>Metazoa</taxon>
        <taxon>Ecdysozoa</taxon>
        <taxon>Arthropoda</taxon>
        <taxon>Hexapoda</taxon>
        <taxon>Insecta</taxon>
        <taxon>Pterygota</taxon>
        <taxon>Neoptera</taxon>
        <taxon>Endopterygota</taxon>
        <taxon>Hymenoptera</taxon>
        <taxon>Apocrita</taxon>
        <taxon>Aculeata</taxon>
        <taxon>Formicoidea</taxon>
        <taxon>Formicidae</taxon>
        <taxon>Ponerinae</taxon>
        <taxon>Ponerini</taxon>
        <taxon>Dinoponera</taxon>
    </lineage>
</organism>
<gene>
    <name evidence="3" type="primary">LOC106748153</name>
</gene>
<dbReference type="Proteomes" id="UP000515204">
    <property type="component" value="Unplaced"/>
</dbReference>
<reference evidence="3" key="1">
    <citation type="submission" date="2025-08" db="UniProtKB">
        <authorList>
            <consortium name="RefSeq"/>
        </authorList>
    </citation>
    <scope>IDENTIFICATION</scope>
</reference>